<dbReference type="Pfam" id="PF16746">
    <property type="entry name" value="BAR_3"/>
    <property type="match status" value="1"/>
</dbReference>
<feature type="domain" description="PH" evidence="7">
    <location>
        <begin position="332"/>
        <end position="431"/>
    </location>
</feature>
<dbReference type="InterPro" id="IPR004148">
    <property type="entry name" value="BAR_dom"/>
</dbReference>
<dbReference type="Pfam" id="PF16016">
    <property type="entry name" value="VASt"/>
    <property type="match status" value="1"/>
</dbReference>
<dbReference type="CDD" id="cd13280">
    <property type="entry name" value="PH_SIP3"/>
    <property type="match status" value="1"/>
</dbReference>
<dbReference type="PANTHER" id="PTHR14248">
    <property type="entry name" value="CYCLIN Y, ISOFORM A"/>
    <property type="match status" value="1"/>
</dbReference>
<evidence type="ECO:0000259" key="7">
    <source>
        <dbReference type="PROSITE" id="PS50003"/>
    </source>
</evidence>
<dbReference type="InterPro" id="IPR011993">
    <property type="entry name" value="PH-like_dom_sf"/>
</dbReference>
<protein>
    <submittedName>
        <fullName evidence="9">SNF1-interacting protein</fullName>
    </submittedName>
</protein>
<accession>A0ABR3YS46</accession>
<feature type="region of interest" description="Disordered" evidence="6">
    <location>
        <begin position="1223"/>
        <end position="1257"/>
    </location>
</feature>
<dbReference type="Gene3D" id="2.30.29.30">
    <property type="entry name" value="Pleckstrin-homology domain (PH domain)/Phosphotyrosine-binding domain (PTB)"/>
    <property type="match status" value="1"/>
</dbReference>
<dbReference type="SUPFAM" id="SSF103657">
    <property type="entry name" value="BAR/IMD domain-like"/>
    <property type="match status" value="1"/>
</dbReference>
<evidence type="ECO:0000313" key="9">
    <source>
        <dbReference type="EMBL" id="KAL1891136.1"/>
    </source>
</evidence>
<sequence>MSTPLPPPAFNAPPTPGMPLTPSTCTHDSMARGRPIPVTLTEAGLDSPTFRACAAYYADQIEAVERWLESATKSASKLTQEILSLEDTINLYLNKLTPPMAIADNMLDQDYTLLALKRVSDASREWWMQVLSMMRKMNATMVDPVRQYINGDLRAFKEARRTLDTTQRTFDQALARYASQNKTKEPSFLREEAFAVHETRKAYLKACMDFCVLGPQARASLDKLMVRQCFELAREVKLSRDIAHNSLPWTEDLDRIRGWSKEMEAAEPSFRRELASIRREISDAAILAYQPSRELEAYSASTVPFLGSRGPVSSLQTAVKPPAGSPGGLSSVLERQGWLFLKSVSGKPARTQWVRRWFYCRNGVFGSLQHNSQGVFQDDEVGVLLCSAKPAISEERRFCFEVKTKISALVLQAETQQQLSEWLHVFEAAKKQALETSTSKEFIPMRTGSDPAFSIKPPSAPEFSTRNIDAAMATALALDDSALAVPSLEPALSSRASIDVYGNQAPRRSFTAAIGRDSDDNHSHSSNRIMSRRDLHRKATLYNMDPPQSAGHGPVGGIAGLTSVSTPSSSKGFVAAVAAAAMGQIDMPPGSLAPLTPPRPPLGTNMTRAAIQAATDRSVDMGTPYQLPAFLLANFWGSNAWSSFYANGQLDYKKEEERTLALAASEGKNVTAAYPPPGASHRKTMSADMIQPTLMSEKLDLQTAIPKRPQYPIVPKSHSQEAFPPKYPPELKVQHASFRLLFPSVPMSEKLVLVFRGAWSSTRGSGPDSDAGDTKLTATGRVFVTPDSLHFYGTRMGLLVAFSLSLDWVSEITAAPGKDCDYLFLHLTGAGNCQSQSNDVANDGRQKTKSPSDIGLSRITIKTFLENLPLLQARLNVLMDNLQAEEPMDIQDITTTFIDMERGHDSRIPDSPGGSVSVGSWEEIEQPPFAPITLSLPPAAAARTENQIMELQSQKAHAPPPVSPGLPRIAMGARRSTGLSTGGRTRGNTGGRLLPRGPSGYEPDDMKTKVCERHFEIGAKACFHVVFGDRSYIFARFYNERQASNIEQRPWALSEEGGRMRREFRYRADTADMLGRTRPENITDYQIIDMFADHATYVVSHVNTAWHLPFSSHFRVVTKMVITHEAKSRCKMAFYTRVDWGSTAPPLGKRMVDKQAMNDATAVIDALADAITDQVHKLGAQSRTKKAIQVYGHIGGTTQTVVYAGDGGADNVTVTLAKGGMGADNGGESATGTQLSSGSKSKDSNGSANGGGGIRINGISSSRATTLRRHTLTQMAFDTLFSFAESIATSVLMSVFAVIRSLFRLISAHRVLLGLLVASAMFNVLMTSKDASTWWTERRAARFMQRVGVGPNVVMSRAVRWEDLGAAVGSSEPLWNTGSECYAAFQAITNSTDPDVHLDSPASIASSSSFLTTPHSYETARRMHRTRQRLGSYRHDLLVAMRVINKIEREMEVAEWESWVTDENQRCAQLRYALDVSVPAVQKSNEGGLETETDTETQEGRGDTHGADKLAERRKALFHWYKDYCGSCTADALKLAHSQEQQQQPNEG</sequence>
<keyword evidence="4" id="KW-0472">Membrane</keyword>
<evidence type="ECO:0000313" key="10">
    <source>
        <dbReference type="Proteomes" id="UP001583280"/>
    </source>
</evidence>
<dbReference type="CDD" id="cd07609">
    <property type="entry name" value="BAR_SIP3_fungi"/>
    <property type="match status" value="1"/>
</dbReference>
<feature type="compositionally biased region" description="Low complexity" evidence="6">
    <location>
        <begin position="1236"/>
        <end position="1247"/>
    </location>
</feature>
<feature type="compositionally biased region" description="Gly residues" evidence="6">
    <location>
        <begin position="980"/>
        <end position="990"/>
    </location>
</feature>
<gene>
    <name evidence="9" type="primary">SIP3_1</name>
    <name evidence="9" type="ORF">Cpir12675_005071</name>
</gene>
<dbReference type="Gene3D" id="1.20.1270.60">
    <property type="entry name" value="Arfaptin homology (AH) domain/BAR domain"/>
    <property type="match status" value="1"/>
</dbReference>
<dbReference type="InterPro" id="IPR031968">
    <property type="entry name" value="VASt"/>
</dbReference>
<dbReference type="InterPro" id="IPR001849">
    <property type="entry name" value="PH_domain"/>
</dbReference>
<keyword evidence="2" id="KW-0812">Transmembrane</keyword>
<feature type="compositionally biased region" description="Basic and acidic residues" evidence="6">
    <location>
        <begin position="1498"/>
        <end position="1508"/>
    </location>
</feature>
<feature type="region of interest" description="Disordered" evidence="6">
    <location>
        <begin position="1483"/>
        <end position="1508"/>
    </location>
</feature>
<dbReference type="PROSITE" id="PS51778">
    <property type="entry name" value="VAST"/>
    <property type="match status" value="1"/>
</dbReference>
<comment type="caution">
    <text evidence="9">The sequence shown here is derived from an EMBL/GenBank/DDBJ whole genome shotgun (WGS) entry which is preliminary data.</text>
</comment>
<dbReference type="SUPFAM" id="SSF50729">
    <property type="entry name" value="PH domain-like"/>
    <property type="match status" value="1"/>
</dbReference>
<dbReference type="Proteomes" id="UP001583280">
    <property type="component" value="Unassembled WGS sequence"/>
</dbReference>
<evidence type="ECO:0000256" key="1">
    <source>
        <dbReference type="ARBA" id="ARBA00004370"/>
    </source>
</evidence>
<dbReference type="InterPro" id="IPR039463">
    <property type="entry name" value="Sip3/Lam1_BAR"/>
</dbReference>
<evidence type="ECO:0000256" key="6">
    <source>
        <dbReference type="SAM" id="MobiDB-lite"/>
    </source>
</evidence>
<evidence type="ECO:0000256" key="4">
    <source>
        <dbReference type="ARBA" id="ARBA00023136"/>
    </source>
</evidence>
<dbReference type="EMBL" id="JAWDJO010000161">
    <property type="protein sequence ID" value="KAL1891136.1"/>
    <property type="molecule type" value="Genomic_DNA"/>
</dbReference>
<keyword evidence="10" id="KW-1185">Reference proteome</keyword>
<evidence type="ECO:0000259" key="8">
    <source>
        <dbReference type="PROSITE" id="PS51778"/>
    </source>
</evidence>
<dbReference type="InterPro" id="IPR027267">
    <property type="entry name" value="AH/BAR_dom_sf"/>
</dbReference>
<feature type="compositionally biased region" description="Pro residues" evidence="6">
    <location>
        <begin position="1"/>
        <end position="19"/>
    </location>
</feature>
<dbReference type="SMART" id="SM00233">
    <property type="entry name" value="PH"/>
    <property type="match status" value="1"/>
</dbReference>
<comment type="subcellular location">
    <subcellularLocation>
        <location evidence="1">Membrane</location>
    </subcellularLocation>
</comment>
<name>A0ABR3YS46_9PEZI</name>
<dbReference type="PROSITE" id="PS50003">
    <property type="entry name" value="PH_DOMAIN"/>
    <property type="match status" value="1"/>
</dbReference>
<organism evidence="9 10">
    <name type="scientific">Ceratocystis pirilliformis</name>
    <dbReference type="NCBI Taxonomy" id="259994"/>
    <lineage>
        <taxon>Eukaryota</taxon>
        <taxon>Fungi</taxon>
        <taxon>Dikarya</taxon>
        <taxon>Ascomycota</taxon>
        <taxon>Pezizomycotina</taxon>
        <taxon>Sordariomycetes</taxon>
        <taxon>Hypocreomycetidae</taxon>
        <taxon>Microascales</taxon>
        <taxon>Ceratocystidaceae</taxon>
        <taxon>Ceratocystis</taxon>
    </lineage>
</organism>
<feature type="coiled-coil region" evidence="5">
    <location>
        <begin position="68"/>
        <end position="95"/>
    </location>
</feature>
<reference evidence="9 10" key="1">
    <citation type="journal article" date="2024" name="IMA Fungus">
        <title>IMA Genome - F19 : A genome assembly and annotation guide to empower mycologists, including annotated draft genome sequences of Ceratocystis pirilliformis, Diaporthe australafricana, Fusarium ophioides, Paecilomyces lecythidis, and Sporothrix stenoceras.</title>
        <authorList>
            <person name="Aylward J."/>
            <person name="Wilson A.M."/>
            <person name="Visagie C.M."/>
            <person name="Spraker J."/>
            <person name="Barnes I."/>
            <person name="Buitendag C."/>
            <person name="Ceriani C."/>
            <person name="Del Mar Angel L."/>
            <person name="du Plessis D."/>
            <person name="Fuchs T."/>
            <person name="Gasser K."/>
            <person name="Kramer D."/>
            <person name="Li W."/>
            <person name="Munsamy K."/>
            <person name="Piso A."/>
            <person name="Price J.L."/>
            <person name="Sonnekus B."/>
            <person name="Thomas C."/>
            <person name="van der Nest A."/>
            <person name="van Dijk A."/>
            <person name="van Heerden A."/>
            <person name="van Vuuren N."/>
            <person name="Yilmaz N."/>
            <person name="Duong T.A."/>
            <person name="van der Merwe N.A."/>
            <person name="Wingfield M.J."/>
            <person name="Wingfield B.D."/>
        </authorList>
    </citation>
    <scope>NUCLEOTIDE SEQUENCE [LARGE SCALE GENOMIC DNA]</scope>
    <source>
        <strain evidence="9 10">CMW 12675</strain>
    </source>
</reference>
<keyword evidence="5" id="KW-0175">Coiled coil</keyword>
<feature type="region of interest" description="Disordered" evidence="6">
    <location>
        <begin position="1"/>
        <end position="32"/>
    </location>
</feature>
<dbReference type="InterPro" id="IPR042067">
    <property type="entry name" value="Sip3_PH"/>
</dbReference>
<keyword evidence="3" id="KW-1133">Transmembrane helix</keyword>
<feature type="region of interest" description="Disordered" evidence="6">
    <location>
        <begin position="976"/>
        <end position="1001"/>
    </location>
</feature>
<dbReference type="Pfam" id="PF00169">
    <property type="entry name" value="PH"/>
    <property type="match status" value="1"/>
</dbReference>
<feature type="domain" description="VASt" evidence="8">
    <location>
        <begin position="1006"/>
        <end position="1179"/>
    </location>
</feature>
<evidence type="ECO:0000256" key="3">
    <source>
        <dbReference type="ARBA" id="ARBA00022989"/>
    </source>
</evidence>
<proteinExistence type="predicted"/>
<evidence type="ECO:0000256" key="2">
    <source>
        <dbReference type="ARBA" id="ARBA00022692"/>
    </source>
</evidence>
<evidence type="ECO:0000256" key="5">
    <source>
        <dbReference type="SAM" id="Coils"/>
    </source>
</evidence>